<dbReference type="InterPro" id="IPR007110">
    <property type="entry name" value="Ig-like_dom"/>
</dbReference>
<dbReference type="InterPro" id="IPR013783">
    <property type="entry name" value="Ig-like_fold"/>
</dbReference>
<evidence type="ECO:0000259" key="1">
    <source>
        <dbReference type="PROSITE" id="PS50835"/>
    </source>
</evidence>
<dbReference type="AlphaFoldDB" id="A0A4Y2JEN7"/>
<dbReference type="OrthoDB" id="6431884at2759"/>
<gene>
    <name evidence="2" type="ORF">AVEN_235172_1</name>
</gene>
<protein>
    <recommendedName>
        <fullName evidence="1">Ig-like domain-containing protein</fullName>
    </recommendedName>
</protein>
<dbReference type="Gene3D" id="2.60.40.10">
    <property type="entry name" value="Immunoglobulins"/>
    <property type="match status" value="1"/>
</dbReference>
<dbReference type="PANTHER" id="PTHR23278:SF19">
    <property type="entry name" value="OBSCURIN"/>
    <property type="match status" value="1"/>
</dbReference>
<name>A0A4Y2JEN7_ARAVE</name>
<reference evidence="2 3" key="1">
    <citation type="journal article" date="2019" name="Sci. Rep.">
        <title>Orb-weaving spider Araneus ventricosus genome elucidates the spidroin gene catalogue.</title>
        <authorList>
            <person name="Kono N."/>
            <person name="Nakamura H."/>
            <person name="Ohtoshi R."/>
            <person name="Moran D.A.P."/>
            <person name="Shinohara A."/>
            <person name="Yoshida Y."/>
            <person name="Fujiwara M."/>
            <person name="Mori M."/>
            <person name="Tomita M."/>
            <person name="Arakawa K."/>
        </authorList>
    </citation>
    <scope>NUCLEOTIDE SEQUENCE [LARGE SCALE GENOMIC DNA]</scope>
</reference>
<keyword evidence="3" id="KW-1185">Reference proteome</keyword>
<accession>A0A4Y2JEN7</accession>
<evidence type="ECO:0000313" key="2">
    <source>
        <dbReference type="EMBL" id="GBM87636.1"/>
    </source>
</evidence>
<dbReference type="Pfam" id="PF00047">
    <property type="entry name" value="ig"/>
    <property type="match status" value="1"/>
</dbReference>
<dbReference type="PANTHER" id="PTHR23278">
    <property type="entry name" value="SIDESTEP PROTEIN"/>
    <property type="match status" value="1"/>
</dbReference>
<evidence type="ECO:0000313" key="3">
    <source>
        <dbReference type="Proteomes" id="UP000499080"/>
    </source>
</evidence>
<dbReference type="EMBL" id="BGPR01003396">
    <property type="protein sequence ID" value="GBM87636.1"/>
    <property type="molecule type" value="Genomic_DNA"/>
</dbReference>
<dbReference type="CDD" id="cd00096">
    <property type="entry name" value="Ig"/>
    <property type="match status" value="1"/>
</dbReference>
<sequence length="211" mass="23307">MRITACFNRNPSQYRSRIPVVWTLMNCAWWSHYLSPRLPDLSPLDFFFVGDLKTIVHETVDSDVLGGTITIVAAMISIKSDSPVCVPGQKILYGATRHEEVKVVCEVDADPTDVSFHWSFNKSGENMEDVPFVSEGTRSTATVTAKTDYDYGTLTCTGSNSVGLQKEPCVYTVITAVISEPSLPSKEYRTLPHASVPDAITARMHLGQNFP</sequence>
<dbReference type="Proteomes" id="UP000499080">
    <property type="component" value="Unassembled WGS sequence"/>
</dbReference>
<dbReference type="SUPFAM" id="SSF48726">
    <property type="entry name" value="Immunoglobulin"/>
    <property type="match status" value="1"/>
</dbReference>
<feature type="domain" description="Ig-like" evidence="1">
    <location>
        <begin position="87"/>
        <end position="172"/>
    </location>
</feature>
<dbReference type="InterPro" id="IPR013151">
    <property type="entry name" value="Immunoglobulin_dom"/>
</dbReference>
<proteinExistence type="predicted"/>
<dbReference type="PROSITE" id="PS50835">
    <property type="entry name" value="IG_LIKE"/>
    <property type="match status" value="1"/>
</dbReference>
<dbReference type="InterPro" id="IPR036179">
    <property type="entry name" value="Ig-like_dom_sf"/>
</dbReference>
<comment type="caution">
    <text evidence="2">The sequence shown here is derived from an EMBL/GenBank/DDBJ whole genome shotgun (WGS) entry which is preliminary data.</text>
</comment>
<organism evidence="2 3">
    <name type="scientific">Araneus ventricosus</name>
    <name type="common">Orbweaver spider</name>
    <name type="synonym">Epeira ventricosa</name>
    <dbReference type="NCBI Taxonomy" id="182803"/>
    <lineage>
        <taxon>Eukaryota</taxon>
        <taxon>Metazoa</taxon>
        <taxon>Ecdysozoa</taxon>
        <taxon>Arthropoda</taxon>
        <taxon>Chelicerata</taxon>
        <taxon>Arachnida</taxon>
        <taxon>Araneae</taxon>
        <taxon>Araneomorphae</taxon>
        <taxon>Entelegynae</taxon>
        <taxon>Araneoidea</taxon>
        <taxon>Araneidae</taxon>
        <taxon>Araneus</taxon>
    </lineage>
</organism>